<accession>A0A832WUG5</accession>
<organism evidence="2 3">
    <name type="scientific">Sulfurisphaera tokodaii</name>
    <dbReference type="NCBI Taxonomy" id="111955"/>
    <lineage>
        <taxon>Archaea</taxon>
        <taxon>Thermoproteota</taxon>
        <taxon>Thermoprotei</taxon>
        <taxon>Sulfolobales</taxon>
        <taxon>Sulfolobaceae</taxon>
        <taxon>Sulfurisphaera</taxon>
    </lineage>
</organism>
<dbReference type="OMA" id="NNTIYCI"/>
<dbReference type="GeneID" id="1460249"/>
<name>A0A832WUG5_9CREN</name>
<dbReference type="Proteomes" id="UP000646844">
    <property type="component" value="Unassembled WGS sequence"/>
</dbReference>
<evidence type="ECO:0000313" key="3">
    <source>
        <dbReference type="Proteomes" id="UP000646844"/>
    </source>
</evidence>
<dbReference type="EMBL" id="DUJO01000003">
    <property type="protein sequence ID" value="HII73011.1"/>
    <property type="molecule type" value="Genomic_DNA"/>
</dbReference>
<keyword evidence="1" id="KW-0472">Membrane</keyword>
<gene>
    <name evidence="2" type="ORF">HA332_01065</name>
</gene>
<evidence type="ECO:0000313" key="2">
    <source>
        <dbReference type="EMBL" id="HII73011.1"/>
    </source>
</evidence>
<proteinExistence type="predicted"/>
<keyword evidence="1" id="KW-0812">Transmembrane</keyword>
<sequence length="188" mass="20991">MTKELALILILLLASAFPITSNEVLIYQVEIIHENQISLYNYTFIINSLNNNFVNFTLIITNLNNGSIILNNTYVYPILNLKVLPINGIVFNGENFTFSGYTEYHNQNATVYKGYFIINTTKIPSTAYFVNNILYFLNGSANGYSVSISLSSEYTLSQSVNYGGYIILGIIVAFIVIGVVILIKIGKI</sequence>
<dbReference type="RefSeq" id="WP_010980256.1">
    <property type="nucleotide sequence ID" value="NZ_BAABQO010000001.1"/>
</dbReference>
<comment type="caution">
    <text evidence="2">The sequence shown here is derived from an EMBL/GenBank/DDBJ whole genome shotgun (WGS) entry which is preliminary data.</text>
</comment>
<reference evidence="2" key="1">
    <citation type="journal article" date="2020" name="bioRxiv">
        <title>A rank-normalized archaeal taxonomy based on genome phylogeny resolves widespread incomplete and uneven classifications.</title>
        <authorList>
            <person name="Rinke C."/>
            <person name="Chuvochina M."/>
            <person name="Mussig A.J."/>
            <person name="Chaumeil P.-A."/>
            <person name="Waite D.W."/>
            <person name="Whitman W.B."/>
            <person name="Parks D.H."/>
            <person name="Hugenholtz P."/>
        </authorList>
    </citation>
    <scope>NUCLEOTIDE SEQUENCE</scope>
    <source>
        <strain evidence="2">UBA8838</strain>
    </source>
</reference>
<feature type="transmembrane region" description="Helical" evidence="1">
    <location>
        <begin position="162"/>
        <end position="183"/>
    </location>
</feature>
<dbReference type="AlphaFoldDB" id="A0A832WUG5"/>
<evidence type="ECO:0000256" key="1">
    <source>
        <dbReference type="SAM" id="Phobius"/>
    </source>
</evidence>
<protein>
    <submittedName>
        <fullName evidence="2">Uncharacterized protein</fullName>
    </submittedName>
</protein>
<keyword evidence="1" id="KW-1133">Transmembrane helix</keyword>